<sequence length="152" mass="16728">MFKKSFIKIDKNNLRQHSAGFTIIEAAIATMILMVGLFAVVQIFPLSLKITGDAQRLTTASNLAVAKIEEVISLGYDNISTGTIEAKQRLSSDPTDFYYAFQRQTIVEYLDSNFNVSANDTGLKKITVTVFWPSTVGTSEKSTQLSSAISDF</sequence>
<dbReference type="AlphaFoldDB" id="A0A1G1XUX0"/>
<name>A0A1G1XUX0_9BACT</name>
<proteinExistence type="predicted"/>
<keyword evidence="1" id="KW-1133">Transmembrane helix</keyword>
<keyword evidence="1" id="KW-0812">Transmembrane</keyword>
<evidence type="ECO:0000256" key="1">
    <source>
        <dbReference type="SAM" id="Phobius"/>
    </source>
</evidence>
<evidence type="ECO:0000313" key="2">
    <source>
        <dbReference type="EMBL" id="OGY43416.1"/>
    </source>
</evidence>
<evidence type="ECO:0008006" key="4">
    <source>
        <dbReference type="Google" id="ProtNLM"/>
    </source>
</evidence>
<dbReference type="STRING" id="1797532.A2729_04570"/>
<protein>
    <recommendedName>
        <fullName evidence="4">Type II secretion system protein GspI C-terminal domain-containing protein</fullName>
    </recommendedName>
</protein>
<organism evidence="2 3">
    <name type="scientific">Candidatus Buchananbacteria bacterium RIFCSPHIGHO2_01_FULL_39_14</name>
    <dbReference type="NCBI Taxonomy" id="1797532"/>
    <lineage>
        <taxon>Bacteria</taxon>
        <taxon>Candidatus Buchananiibacteriota</taxon>
    </lineage>
</organism>
<evidence type="ECO:0000313" key="3">
    <source>
        <dbReference type="Proteomes" id="UP000178930"/>
    </source>
</evidence>
<comment type="caution">
    <text evidence="2">The sequence shown here is derived from an EMBL/GenBank/DDBJ whole genome shotgun (WGS) entry which is preliminary data.</text>
</comment>
<dbReference type="EMBL" id="MHIB01000037">
    <property type="protein sequence ID" value="OGY43416.1"/>
    <property type="molecule type" value="Genomic_DNA"/>
</dbReference>
<dbReference type="Proteomes" id="UP000178930">
    <property type="component" value="Unassembled WGS sequence"/>
</dbReference>
<gene>
    <name evidence="2" type="ORF">A2729_04570</name>
</gene>
<feature type="transmembrane region" description="Helical" evidence="1">
    <location>
        <begin position="21"/>
        <end position="44"/>
    </location>
</feature>
<accession>A0A1G1XUX0</accession>
<reference evidence="2 3" key="1">
    <citation type="journal article" date="2016" name="Nat. Commun.">
        <title>Thousands of microbial genomes shed light on interconnected biogeochemical processes in an aquifer system.</title>
        <authorList>
            <person name="Anantharaman K."/>
            <person name="Brown C.T."/>
            <person name="Hug L.A."/>
            <person name="Sharon I."/>
            <person name="Castelle C.J."/>
            <person name="Probst A.J."/>
            <person name="Thomas B.C."/>
            <person name="Singh A."/>
            <person name="Wilkins M.J."/>
            <person name="Karaoz U."/>
            <person name="Brodie E.L."/>
            <person name="Williams K.H."/>
            <person name="Hubbard S.S."/>
            <person name="Banfield J.F."/>
        </authorList>
    </citation>
    <scope>NUCLEOTIDE SEQUENCE [LARGE SCALE GENOMIC DNA]</scope>
</reference>
<keyword evidence="1" id="KW-0472">Membrane</keyword>